<dbReference type="SMART" id="SM01034">
    <property type="entry name" value="BLUF"/>
    <property type="match status" value="1"/>
</dbReference>
<dbReference type="InterPro" id="IPR007024">
    <property type="entry name" value="BLUF_domain"/>
</dbReference>
<dbReference type="Proteomes" id="UP000051202">
    <property type="component" value="Unassembled WGS sequence"/>
</dbReference>
<evidence type="ECO:0000313" key="2">
    <source>
        <dbReference type="EMBL" id="KRU22746.1"/>
    </source>
</evidence>
<sequence>MHITTSHASKNNNRNGEHILLSLTYIGRNSEKNNGIELTRILERWRRNNEKSDITSALIINDNYLIQNIEGSRPIINEVLAILIKDYPHLLPHIIGVEEIKVRRWNGFLIKYLTSSAEDEEYTLKSFSAGADFNPYLMKSTQITSFLKTIFEDTEFNKS</sequence>
<dbReference type="EMBL" id="LNDJ01000059">
    <property type="protein sequence ID" value="KRU22746.1"/>
    <property type="molecule type" value="Genomic_DNA"/>
</dbReference>
<evidence type="ECO:0000259" key="1">
    <source>
        <dbReference type="PROSITE" id="PS50925"/>
    </source>
</evidence>
<gene>
    <name evidence="2" type="ORF">AS194_07360</name>
</gene>
<organism evidence="2 3">
    <name type="scientific">Psychrobacter piscatorii</name>
    <dbReference type="NCBI Taxonomy" id="554343"/>
    <lineage>
        <taxon>Bacteria</taxon>
        <taxon>Pseudomonadati</taxon>
        <taxon>Pseudomonadota</taxon>
        <taxon>Gammaproteobacteria</taxon>
        <taxon>Moraxellales</taxon>
        <taxon>Moraxellaceae</taxon>
        <taxon>Psychrobacter</taxon>
    </lineage>
</organism>
<dbReference type="Pfam" id="PF04940">
    <property type="entry name" value="BLUF"/>
    <property type="match status" value="1"/>
</dbReference>
<dbReference type="AlphaFoldDB" id="A0A0T6DSB5"/>
<accession>A0A0T6DSB5</accession>
<keyword evidence="3" id="KW-1185">Reference proteome</keyword>
<dbReference type="InterPro" id="IPR036046">
    <property type="entry name" value="Acylphosphatase-like_dom_sf"/>
</dbReference>
<dbReference type="PROSITE" id="PS50925">
    <property type="entry name" value="BLUF"/>
    <property type="match status" value="1"/>
</dbReference>
<dbReference type="SUPFAM" id="SSF54975">
    <property type="entry name" value="Acylphosphatase/BLUF domain-like"/>
    <property type="match status" value="1"/>
</dbReference>
<dbReference type="RefSeq" id="WP_058024462.1">
    <property type="nucleotide sequence ID" value="NZ_LNDJ01000059.1"/>
</dbReference>
<evidence type="ECO:0000313" key="3">
    <source>
        <dbReference type="Proteomes" id="UP000051202"/>
    </source>
</evidence>
<proteinExistence type="predicted"/>
<reference evidence="2 3" key="1">
    <citation type="submission" date="2015-11" db="EMBL/GenBank/DDBJ databases">
        <title>Permanent draft genome of Psychrobacter piscatorii LQ58.</title>
        <authorList>
            <person name="Zhou M."/>
            <person name="Dong B."/>
            <person name="Liu Q."/>
        </authorList>
    </citation>
    <scope>NUCLEOTIDE SEQUENCE [LARGE SCALE GENOMIC DNA]</scope>
    <source>
        <strain evidence="2 3">LQ58</strain>
    </source>
</reference>
<dbReference type="GO" id="GO:0009882">
    <property type="term" value="F:blue light photoreceptor activity"/>
    <property type="evidence" value="ECO:0007669"/>
    <property type="project" value="InterPro"/>
</dbReference>
<dbReference type="Gene3D" id="3.30.70.100">
    <property type="match status" value="1"/>
</dbReference>
<protein>
    <recommendedName>
        <fullName evidence="1">BLUF domain-containing protein</fullName>
    </recommendedName>
</protein>
<dbReference type="GO" id="GO:0071949">
    <property type="term" value="F:FAD binding"/>
    <property type="evidence" value="ECO:0007669"/>
    <property type="project" value="InterPro"/>
</dbReference>
<name>A0A0T6DSB5_9GAMM</name>
<comment type="caution">
    <text evidence="2">The sequence shown here is derived from an EMBL/GenBank/DDBJ whole genome shotgun (WGS) entry which is preliminary data.</text>
</comment>
<feature type="domain" description="BLUF" evidence="1">
    <location>
        <begin position="20"/>
        <end position="111"/>
    </location>
</feature>